<keyword evidence="1" id="KW-1133">Transmembrane helix</keyword>
<keyword evidence="1" id="KW-0812">Transmembrane</keyword>
<accession>A0A7R8VTD3</accession>
<evidence type="ECO:0000256" key="1">
    <source>
        <dbReference type="SAM" id="Phobius"/>
    </source>
</evidence>
<organism evidence="2">
    <name type="scientific">Timema douglasi</name>
    <name type="common">Walking stick</name>
    <dbReference type="NCBI Taxonomy" id="61478"/>
    <lineage>
        <taxon>Eukaryota</taxon>
        <taxon>Metazoa</taxon>
        <taxon>Ecdysozoa</taxon>
        <taxon>Arthropoda</taxon>
        <taxon>Hexapoda</taxon>
        <taxon>Insecta</taxon>
        <taxon>Pterygota</taxon>
        <taxon>Neoptera</taxon>
        <taxon>Polyneoptera</taxon>
        <taxon>Phasmatodea</taxon>
        <taxon>Timematodea</taxon>
        <taxon>Timematoidea</taxon>
        <taxon>Timematidae</taxon>
        <taxon>Timema</taxon>
    </lineage>
</organism>
<dbReference type="AlphaFoldDB" id="A0A7R8VTD3"/>
<reference evidence="2" key="1">
    <citation type="submission" date="2020-11" db="EMBL/GenBank/DDBJ databases">
        <authorList>
            <person name="Tran Van P."/>
        </authorList>
    </citation>
    <scope>NUCLEOTIDE SEQUENCE</scope>
</reference>
<feature type="transmembrane region" description="Helical" evidence="1">
    <location>
        <begin position="121"/>
        <end position="139"/>
    </location>
</feature>
<feature type="transmembrane region" description="Helical" evidence="1">
    <location>
        <begin position="159"/>
        <end position="181"/>
    </location>
</feature>
<protein>
    <recommendedName>
        <fullName evidence="3">BTB domain-containing protein</fullName>
    </recommendedName>
</protein>
<sequence length="391" mass="44597">MNALSLPRSPPSLSRAALHQSICRTRRDVTVEEHVATLPPLNITMLNYRSNGMYVQLLAIIEQYMYVQLSAIIELYMYVQFSAIIELYMCVQLSAIIELYMCVQLSAIIELYMSVQLSAIIELYMYVQLSAIIELYVYVQLSAIIELYMSVQLSAIIELYMYVQLSAIIELYMYVQLWAIIELYMSIRTVQVSEGSTPSASSDVWDWGKGREALCEGSQSTNSSTTVSASRLSLPLDDTQRALHDGISLSPLLPYNTLKPSRRRHCWVIDYTRICTKIDEPTRDCSVFLSVDNERSLDMMEEFHSNICPCRLGSVLVTMSQTKTVQFTNFRVPVTTTTVQSRVGKRLCPLEAVYEELFLKGVSSDYTVVALGKSWNLHKIYLTQVTRRFLN</sequence>
<evidence type="ECO:0008006" key="3">
    <source>
        <dbReference type="Google" id="ProtNLM"/>
    </source>
</evidence>
<proteinExistence type="predicted"/>
<dbReference type="EMBL" id="OA569222">
    <property type="protein sequence ID" value="CAD7202313.1"/>
    <property type="molecule type" value="Genomic_DNA"/>
</dbReference>
<gene>
    <name evidence="2" type="ORF">TDIB3V08_LOCUS8498</name>
</gene>
<evidence type="ECO:0000313" key="2">
    <source>
        <dbReference type="EMBL" id="CAD7202313.1"/>
    </source>
</evidence>
<keyword evidence="1" id="KW-0472">Membrane</keyword>
<name>A0A7R8VTD3_TIMDO</name>
<feature type="transmembrane region" description="Helical" evidence="1">
    <location>
        <begin position="85"/>
        <end position="109"/>
    </location>
</feature>